<feature type="transmembrane region" description="Helical" evidence="20">
    <location>
        <begin position="48"/>
        <end position="68"/>
    </location>
</feature>
<keyword evidence="4" id="KW-1003">Cell membrane</keyword>
<evidence type="ECO:0000256" key="15">
    <source>
        <dbReference type="ARBA" id="ARBA00074336"/>
    </source>
</evidence>
<comment type="catalytic activity">
    <reaction evidence="18">
        <text>L-phenylalanine(out) + L-arginine(in) = L-phenylalanine(in) + L-arginine(out)</text>
        <dbReference type="Rhea" id="RHEA:71067"/>
        <dbReference type="ChEBI" id="CHEBI:32682"/>
        <dbReference type="ChEBI" id="CHEBI:58095"/>
    </reaction>
    <physiologicalReaction direction="left-to-right" evidence="18">
        <dbReference type="Rhea" id="RHEA:71068"/>
    </physiologicalReaction>
</comment>
<evidence type="ECO:0000256" key="17">
    <source>
        <dbReference type="ARBA" id="ARBA00083296"/>
    </source>
</evidence>
<feature type="transmembrane region" description="Helical" evidence="20">
    <location>
        <begin position="80"/>
        <end position="103"/>
    </location>
</feature>
<feature type="transmembrane region" description="Helical" evidence="20">
    <location>
        <begin position="168"/>
        <end position="191"/>
    </location>
</feature>
<dbReference type="GO" id="GO:0016324">
    <property type="term" value="C:apical plasma membrane"/>
    <property type="evidence" value="ECO:0007669"/>
    <property type="project" value="UniProtKB-SubCell"/>
</dbReference>
<feature type="transmembrane region" description="Helical" evidence="20">
    <location>
        <begin position="197"/>
        <end position="218"/>
    </location>
</feature>
<feature type="region of interest" description="Disordered" evidence="19">
    <location>
        <begin position="1"/>
        <end position="38"/>
    </location>
</feature>
<dbReference type="EMBL" id="VIIS01000512">
    <property type="protein sequence ID" value="KAF0308121.1"/>
    <property type="molecule type" value="Genomic_DNA"/>
</dbReference>
<keyword evidence="8 20" id="KW-0472">Membrane</keyword>
<evidence type="ECO:0000313" key="22">
    <source>
        <dbReference type="Proteomes" id="UP000440578"/>
    </source>
</evidence>
<evidence type="ECO:0000313" key="21">
    <source>
        <dbReference type="EMBL" id="KAF0308121.1"/>
    </source>
</evidence>
<keyword evidence="5" id="KW-0597">Phosphoprotein</keyword>
<name>A0A6A4X173_AMPAM</name>
<evidence type="ECO:0000256" key="1">
    <source>
        <dbReference type="ARBA" id="ARBA00004424"/>
    </source>
</evidence>
<reference evidence="21 22" key="1">
    <citation type="submission" date="2019-07" db="EMBL/GenBank/DDBJ databases">
        <title>Draft genome assembly of a fouling barnacle, Amphibalanus amphitrite (Darwin, 1854): The first reference genome for Thecostraca.</title>
        <authorList>
            <person name="Kim W."/>
        </authorList>
    </citation>
    <scope>NUCLEOTIDE SEQUENCE [LARGE SCALE GENOMIC DNA]</scope>
    <source>
        <strain evidence="21">SNU_AA5</strain>
        <tissue evidence="21">Soma without cirri and trophi</tissue>
    </source>
</reference>
<feature type="transmembrane region" description="Helical" evidence="20">
    <location>
        <begin position="115"/>
        <end position="138"/>
    </location>
</feature>
<dbReference type="PIRSF" id="PIRSF006060">
    <property type="entry name" value="AA_transporter"/>
    <property type="match status" value="1"/>
</dbReference>
<keyword evidence="22" id="KW-1185">Reference proteome</keyword>
<keyword evidence="6 20" id="KW-0812">Transmembrane</keyword>
<evidence type="ECO:0000256" key="10">
    <source>
        <dbReference type="ARBA" id="ARBA00051323"/>
    </source>
</evidence>
<evidence type="ECO:0000256" key="8">
    <source>
        <dbReference type="ARBA" id="ARBA00023136"/>
    </source>
</evidence>
<evidence type="ECO:0000256" key="12">
    <source>
        <dbReference type="ARBA" id="ARBA00051835"/>
    </source>
</evidence>
<dbReference type="PANTHER" id="PTHR11785">
    <property type="entry name" value="AMINO ACID TRANSPORTER"/>
    <property type="match status" value="1"/>
</dbReference>
<comment type="catalytic activity">
    <reaction evidence="13">
        <text>L-cysteine(out) + L-arginine(in) = L-cysteine(in) + L-arginine(out)</text>
        <dbReference type="Rhea" id="RHEA:71071"/>
        <dbReference type="ChEBI" id="CHEBI:32682"/>
        <dbReference type="ChEBI" id="CHEBI:35235"/>
    </reaction>
    <physiologicalReaction direction="left-to-right" evidence="13">
        <dbReference type="Rhea" id="RHEA:71072"/>
    </physiologicalReaction>
</comment>
<feature type="transmembrane region" description="Helical" evidence="20">
    <location>
        <begin position="456"/>
        <end position="475"/>
    </location>
</feature>
<feature type="transmembrane region" description="Helical" evidence="20">
    <location>
        <begin position="272"/>
        <end position="295"/>
    </location>
</feature>
<feature type="transmembrane region" description="Helical" evidence="20">
    <location>
        <begin position="395"/>
        <end position="413"/>
    </location>
</feature>
<proteinExistence type="inferred from homology"/>
<evidence type="ECO:0000256" key="9">
    <source>
        <dbReference type="ARBA" id="ARBA00023157"/>
    </source>
</evidence>
<accession>A0A6A4X173</accession>
<dbReference type="PANTHER" id="PTHR11785:SF512">
    <property type="entry name" value="SOBREMESA, ISOFORM B"/>
    <property type="match status" value="1"/>
</dbReference>
<evidence type="ECO:0000256" key="11">
    <source>
        <dbReference type="ARBA" id="ARBA00051814"/>
    </source>
</evidence>
<comment type="catalytic activity">
    <reaction evidence="11">
        <text>L-cystine(out) + L-arginine(in) = L-cystine(in) + L-arginine(out)</text>
        <dbReference type="Rhea" id="RHEA:71075"/>
        <dbReference type="ChEBI" id="CHEBI:32682"/>
        <dbReference type="ChEBI" id="CHEBI:35491"/>
    </reaction>
    <physiologicalReaction direction="left-to-right" evidence="11">
        <dbReference type="Rhea" id="RHEA:71076"/>
    </physiologicalReaction>
</comment>
<feature type="transmembrane region" description="Helical" evidence="20">
    <location>
        <begin position="372"/>
        <end position="389"/>
    </location>
</feature>
<evidence type="ECO:0000256" key="7">
    <source>
        <dbReference type="ARBA" id="ARBA00022989"/>
    </source>
</evidence>
<protein>
    <recommendedName>
        <fullName evidence="15">b(0,+)-type amino acid transporter 1</fullName>
    </recommendedName>
    <alternativeName>
        <fullName evidence="16">Glycoprotein-associated amino acid transporter b0,+AT1</fullName>
    </alternativeName>
    <alternativeName>
        <fullName evidence="17">Solute carrier family 7 member 9</fullName>
    </alternativeName>
</protein>
<dbReference type="GO" id="GO:0015179">
    <property type="term" value="F:L-amino acid transmembrane transporter activity"/>
    <property type="evidence" value="ECO:0007669"/>
    <property type="project" value="TreeGrafter"/>
</dbReference>
<evidence type="ECO:0000256" key="20">
    <source>
        <dbReference type="SAM" id="Phobius"/>
    </source>
</evidence>
<keyword evidence="9" id="KW-1015">Disulfide bond</keyword>
<evidence type="ECO:0000256" key="19">
    <source>
        <dbReference type="SAM" id="MobiDB-lite"/>
    </source>
</evidence>
<comment type="caution">
    <text evidence="21">The sequence shown here is derived from an EMBL/GenBank/DDBJ whole genome shotgun (WGS) entry which is preliminary data.</text>
</comment>
<keyword evidence="7 20" id="KW-1133">Transmembrane helix</keyword>
<evidence type="ECO:0000256" key="18">
    <source>
        <dbReference type="ARBA" id="ARBA00093193"/>
    </source>
</evidence>
<evidence type="ECO:0000256" key="5">
    <source>
        <dbReference type="ARBA" id="ARBA00022553"/>
    </source>
</evidence>
<dbReference type="FunFam" id="1.20.1740.10:FF:000015">
    <property type="entry name" value="B(0,+)-type amino acid transporter 1"/>
    <property type="match status" value="1"/>
</dbReference>
<comment type="catalytic activity">
    <reaction evidence="10">
        <text>L-lysine(out) + L-arginine(in) = L-lysine(in) + L-arginine(out)</text>
        <dbReference type="Rhea" id="RHEA:70827"/>
        <dbReference type="ChEBI" id="CHEBI:32551"/>
        <dbReference type="ChEBI" id="CHEBI:32682"/>
    </reaction>
    <physiologicalReaction direction="left-to-right" evidence="10">
        <dbReference type="Rhea" id="RHEA:70828"/>
    </physiologicalReaction>
</comment>
<evidence type="ECO:0000256" key="4">
    <source>
        <dbReference type="ARBA" id="ARBA00022475"/>
    </source>
</evidence>
<dbReference type="InterPro" id="IPR050598">
    <property type="entry name" value="AminoAcid_Transporter"/>
</dbReference>
<comment type="catalytic activity">
    <reaction evidence="12">
        <text>L-histidine(out) + L-arginine(in) = L-histidine(in) + L-arginine(out)</text>
        <dbReference type="Rhea" id="RHEA:71063"/>
        <dbReference type="ChEBI" id="CHEBI:32682"/>
        <dbReference type="ChEBI" id="CHEBI:57595"/>
    </reaction>
    <physiologicalReaction direction="left-to-right" evidence="12">
        <dbReference type="Rhea" id="RHEA:71064"/>
    </physiologicalReaction>
</comment>
<dbReference type="Pfam" id="PF13520">
    <property type="entry name" value="AA_permease_2"/>
    <property type="match status" value="1"/>
</dbReference>
<feature type="compositionally biased region" description="Polar residues" evidence="19">
    <location>
        <begin position="8"/>
        <end position="21"/>
    </location>
</feature>
<dbReference type="Proteomes" id="UP000440578">
    <property type="component" value="Unassembled WGS sequence"/>
</dbReference>
<sequence length="502" mass="53788">MDGGHLNGSVQTNGGSGQLSDLSEGEAGDVLAPPAPDEGNATHLERRVGLFSGVALIVGTMIGSGIFVSPKGVLERTGSVGMCLVVWMGCGVLSTLGALAYAELGTVIPSSGAEYVYLLVGLGNLPAFVFSWVCSFVLKPSMLAIICLSFAEYLVEAFVEECEPPAQVVTLVGVLTIGGITFINCFSVTLATKVQNVFTAAKLIAIAIIVVGGMYSLAEGNTQYLRQGFEHTTSSVSDVATAFYSGLWAYDGWNNLNYVTEEIKNPSRNLPLAIIIGLPLVTACYLLVNISYLAVMSPIELLQSDAVAVTFGNRILGVMAWLMPLAVTMSTFGAANGTCFTSGRLCYAAARQGHLVDILSYVHVRRLTPSPALIFNAIIAIAMIVAGDIGSLIDFFSFTVWIFYGMAMAALIVMRRTKPDAPRPYKVPIVIPWLVLFMSIYLVVGPIIDAPQIEYLYALGFVLAGPLVYIPFVHYKWTPAFVGKTTLFFQKLLEVVPTSYDD</sequence>
<comment type="similarity">
    <text evidence="2">Belongs to the amino acid-polyamine-organocation (APC) superfamily.</text>
</comment>
<keyword evidence="3" id="KW-0813">Transport</keyword>
<comment type="subcellular location">
    <subcellularLocation>
        <location evidence="1">Apical cell membrane</location>
        <topology evidence="1">Multi-pass membrane protein</topology>
    </subcellularLocation>
</comment>
<feature type="transmembrane region" description="Helical" evidence="20">
    <location>
        <begin position="425"/>
        <end position="444"/>
    </location>
</feature>
<gene>
    <name evidence="21" type="primary">SLC7A9_3</name>
    <name evidence="21" type="ORF">FJT64_020630</name>
</gene>
<dbReference type="OrthoDB" id="5982228at2759"/>
<feature type="transmembrane region" description="Helical" evidence="20">
    <location>
        <begin position="315"/>
        <end position="335"/>
    </location>
</feature>
<evidence type="ECO:0000256" key="3">
    <source>
        <dbReference type="ARBA" id="ARBA00022448"/>
    </source>
</evidence>
<comment type="catalytic activity">
    <reaction evidence="14">
        <text>L-leucine(out) + L-arginine(in) = L-leucine(in) + L-arginine(out)</text>
        <dbReference type="Rhea" id="RHEA:71059"/>
        <dbReference type="ChEBI" id="CHEBI:32682"/>
        <dbReference type="ChEBI" id="CHEBI:57427"/>
    </reaction>
    <physiologicalReaction direction="left-to-right" evidence="14">
        <dbReference type="Rhea" id="RHEA:71060"/>
    </physiologicalReaction>
</comment>
<dbReference type="Gene3D" id="1.20.1740.10">
    <property type="entry name" value="Amino acid/polyamine transporter I"/>
    <property type="match status" value="1"/>
</dbReference>
<organism evidence="21 22">
    <name type="scientific">Amphibalanus amphitrite</name>
    <name type="common">Striped barnacle</name>
    <name type="synonym">Balanus amphitrite</name>
    <dbReference type="NCBI Taxonomy" id="1232801"/>
    <lineage>
        <taxon>Eukaryota</taxon>
        <taxon>Metazoa</taxon>
        <taxon>Ecdysozoa</taxon>
        <taxon>Arthropoda</taxon>
        <taxon>Crustacea</taxon>
        <taxon>Multicrustacea</taxon>
        <taxon>Cirripedia</taxon>
        <taxon>Thoracica</taxon>
        <taxon>Thoracicalcarea</taxon>
        <taxon>Balanomorpha</taxon>
        <taxon>Balanoidea</taxon>
        <taxon>Balanidae</taxon>
        <taxon>Amphibalaninae</taxon>
        <taxon>Amphibalanus</taxon>
    </lineage>
</organism>
<evidence type="ECO:0000256" key="14">
    <source>
        <dbReference type="ARBA" id="ARBA00052732"/>
    </source>
</evidence>
<evidence type="ECO:0000256" key="2">
    <source>
        <dbReference type="ARBA" id="ARBA00009523"/>
    </source>
</evidence>
<evidence type="ECO:0000256" key="6">
    <source>
        <dbReference type="ARBA" id="ARBA00022692"/>
    </source>
</evidence>
<dbReference type="AlphaFoldDB" id="A0A6A4X173"/>
<evidence type="ECO:0000256" key="13">
    <source>
        <dbReference type="ARBA" id="ARBA00052179"/>
    </source>
</evidence>
<dbReference type="InterPro" id="IPR002293">
    <property type="entry name" value="AA/rel_permease1"/>
</dbReference>
<evidence type="ECO:0000256" key="16">
    <source>
        <dbReference type="ARBA" id="ARBA00079910"/>
    </source>
</evidence>